<comment type="similarity">
    <text evidence="2">Belongs to the Nudix hydrolase family.</text>
</comment>
<dbReference type="PANTHER" id="PTHR12629:SF42">
    <property type="entry name" value="OS02G0734300 PROTEIN"/>
    <property type="match status" value="1"/>
</dbReference>
<dbReference type="SUPFAM" id="SSF55811">
    <property type="entry name" value="Nudix"/>
    <property type="match status" value="1"/>
</dbReference>
<dbReference type="PROSITE" id="PS51462">
    <property type="entry name" value="NUDIX"/>
    <property type="match status" value="1"/>
</dbReference>
<keyword evidence="3" id="KW-0479">Metal-binding</keyword>
<dbReference type="InterPro" id="IPR015797">
    <property type="entry name" value="NUDIX_hydrolase-like_dom_sf"/>
</dbReference>
<dbReference type="GO" id="GO:0046872">
    <property type="term" value="F:metal ion binding"/>
    <property type="evidence" value="ECO:0007669"/>
    <property type="project" value="UniProtKB-KW"/>
</dbReference>
<organism evidence="7 8">
    <name type="scientific">Zostera marina</name>
    <name type="common">Eelgrass</name>
    <dbReference type="NCBI Taxonomy" id="29655"/>
    <lineage>
        <taxon>Eukaryota</taxon>
        <taxon>Viridiplantae</taxon>
        <taxon>Streptophyta</taxon>
        <taxon>Embryophyta</taxon>
        <taxon>Tracheophyta</taxon>
        <taxon>Spermatophyta</taxon>
        <taxon>Magnoliopsida</taxon>
        <taxon>Liliopsida</taxon>
        <taxon>Zosteraceae</taxon>
        <taxon>Zostera</taxon>
    </lineage>
</organism>
<feature type="domain" description="Nudix hydrolase" evidence="6">
    <location>
        <begin position="21"/>
        <end position="162"/>
    </location>
</feature>
<evidence type="ECO:0000256" key="2">
    <source>
        <dbReference type="ARBA" id="ARBA00005582"/>
    </source>
</evidence>
<accession>A0A0K9Q0Z8</accession>
<dbReference type="STRING" id="29655.A0A0K9Q0Z8"/>
<evidence type="ECO:0000256" key="1">
    <source>
        <dbReference type="ARBA" id="ARBA00001946"/>
    </source>
</evidence>
<dbReference type="CDD" id="cd04666">
    <property type="entry name" value="NUDIX_DIPP2_like_Nudt4"/>
    <property type="match status" value="1"/>
</dbReference>
<dbReference type="InterPro" id="IPR047198">
    <property type="entry name" value="DDP-like_NUDIX"/>
</dbReference>
<dbReference type="GO" id="GO:0005634">
    <property type="term" value="C:nucleus"/>
    <property type="evidence" value="ECO:0000318"/>
    <property type="project" value="GO_Central"/>
</dbReference>
<dbReference type="Pfam" id="PF00293">
    <property type="entry name" value="NUDIX"/>
    <property type="match status" value="1"/>
</dbReference>
<comment type="cofactor">
    <cofactor evidence="1">
        <name>Mg(2+)</name>
        <dbReference type="ChEBI" id="CHEBI:18420"/>
    </cofactor>
</comment>
<dbReference type="Proteomes" id="UP000036987">
    <property type="component" value="Unassembled WGS sequence"/>
</dbReference>
<dbReference type="GO" id="GO:0005737">
    <property type="term" value="C:cytoplasm"/>
    <property type="evidence" value="ECO:0000318"/>
    <property type="project" value="GO_Central"/>
</dbReference>
<dbReference type="EMBL" id="LFYR01000429">
    <property type="protein sequence ID" value="KMZ74100.1"/>
    <property type="molecule type" value="Genomic_DNA"/>
</dbReference>
<evidence type="ECO:0000256" key="5">
    <source>
        <dbReference type="ARBA" id="ARBA00022842"/>
    </source>
</evidence>
<keyword evidence="4 7" id="KW-0378">Hydrolase</keyword>
<dbReference type="AlphaFoldDB" id="A0A0K9Q0Z8"/>
<sequence>MVDLLTSRQGRENQRYSQETGGRLVVGCVPYRLKNGAIGAASISDIDQLEILIISSQKPKERYFLFPKGGWENDETKKEAACREALEEAGIYGKIMGKRLGKWKYRKIEKGGVFNEGTMFAMYVTGELTHWPEIRKRIWVSVAEAKQACSLDWMREALDNLVQRLLLFPPETMKVE</sequence>
<evidence type="ECO:0000256" key="4">
    <source>
        <dbReference type="ARBA" id="ARBA00022801"/>
    </source>
</evidence>
<comment type="caution">
    <text evidence="7">The sequence shown here is derived from an EMBL/GenBank/DDBJ whole genome shotgun (WGS) entry which is preliminary data.</text>
</comment>
<proteinExistence type="inferred from homology"/>
<keyword evidence="8" id="KW-1185">Reference proteome</keyword>
<evidence type="ECO:0000259" key="6">
    <source>
        <dbReference type="PROSITE" id="PS51462"/>
    </source>
</evidence>
<dbReference type="PANTHER" id="PTHR12629">
    <property type="entry name" value="DIPHOSPHOINOSITOL POLYPHOSPHATE PHOSPHOHYDROLASE"/>
    <property type="match status" value="1"/>
</dbReference>
<gene>
    <name evidence="7" type="ORF">ZOSMA_135G00290</name>
</gene>
<keyword evidence="5" id="KW-0460">Magnesium</keyword>
<evidence type="ECO:0000313" key="7">
    <source>
        <dbReference type="EMBL" id="KMZ74100.1"/>
    </source>
</evidence>
<name>A0A0K9Q0Z8_ZOSMR</name>
<dbReference type="PROSITE" id="PS00893">
    <property type="entry name" value="NUDIX_BOX"/>
    <property type="match status" value="1"/>
</dbReference>
<dbReference type="Gene3D" id="3.90.79.10">
    <property type="entry name" value="Nucleoside Triphosphate Pyrophosphohydrolase"/>
    <property type="match status" value="1"/>
</dbReference>
<dbReference type="OMA" id="ADELEWW"/>
<dbReference type="InterPro" id="IPR000086">
    <property type="entry name" value="NUDIX_hydrolase_dom"/>
</dbReference>
<evidence type="ECO:0000313" key="8">
    <source>
        <dbReference type="Proteomes" id="UP000036987"/>
    </source>
</evidence>
<reference evidence="8" key="1">
    <citation type="journal article" date="2016" name="Nature">
        <title>The genome of the seagrass Zostera marina reveals angiosperm adaptation to the sea.</title>
        <authorList>
            <person name="Olsen J.L."/>
            <person name="Rouze P."/>
            <person name="Verhelst B."/>
            <person name="Lin Y.-C."/>
            <person name="Bayer T."/>
            <person name="Collen J."/>
            <person name="Dattolo E."/>
            <person name="De Paoli E."/>
            <person name="Dittami S."/>
            <person name="Maumus F."/>
            <person name="Michel G."/>
            <person name="Kersting A."/>
            <person name="Lauritano C."/>
            <person name="Lohaus R."/>
            <person name="Toepel M."/>
            <person name="Tonon T."/>
            <person name="Vanneste K."/>
            <person name="Amirebrahimi M."/>
            <person name="Brakel J."/>
            <person name="Bostroem C."/>
            <person name="Chovatia M."/>
            <person name="Grimwood J."/>
            <person name="Jenkins J.W."/>
            <person name="Jueterbock A."/>
            <person name="Mraz A."/>
            <person name="Stam W.T."/>
            <person name="Tice H."/>
            <person name="Bornberg-Bauer E."/>
            <person name="Green P.J."/>
            <person name="Pearson G.A."/>
            <person name="Procaccini G."/>
            <person name="Duarte C.M."/>
            <person name="Schmutz J."/>
            <person name="Reusch T.B.H."/>
            <person name="Van de Peer Y."/>
        </authorList>
    </citation>
    <scope>NUCLEOTIDE SEQUENCE [LARGE SCALE GENOMIC DNA]</scope>
    <source>
        <strain evidence="8">cv. Finnish</strain>
    </source>
</reference>
<dbReference type="OrthoDB" id="2011998at2759"/>
<dbReference type="InterPro" id="IPR020084">
    <property type="entry name" value="NUDIX_hydrolase_CS"/>
</dbReference>
<evidence type="ECO:0000256" key="3">
    <source>
        <dbReference type="ARBA" id="ARBA00022723"/>
    </source>
</evidence>
<dbReference type="GO" id="GO:0016462">
    <property type="term" value="F:pyrophosphatase activity"/>
    <property type="evidence" value="ECO:0007669"/>
    <property type="project" value="InterPro"/>
</dbReference>
<protein>
    <submittedName>
        <fullName evidence="7">Nudix hydrolase 18, mitochondrial</fullName>
    </submittedName>
</protein>